<evidence type="ECO:0000256" key="7">
    <source>
        <dbReference type="SAM" id="Phobius"/>
    </source>
</evidence>
<dbReference type="Pfam" id="PF13440">
    <property type="entry name" value="Polysacc_synt_3"/>
    <property type="match status" value="1"/>
</dbReference>
<sequence>MSAPDGAPLRTRAVRAVAWGYGGSLARMATQIGAQAILARLLGPQEFGVFSALMLLIGVSVLAADLVSAPVIQMPALDAAALRFACGLQWLGSAVVALLSLFSLPLFRAAFPHTAGLGLSLGLVAAGIFVTGWGGVSLSLLRRNLRYREIQLAQLLGYVVGYGLCAVPLALAGQRSHHVLVLAWLVQSFVTTGLQYAWARHPIAASLHFDGWRPFLCYGGEVGLGNVANWVSTSVDRLLVARQAAPVDIGYYNTMLNLMSTPVSQLSSSLSTVAFSVSAQSDDAARRRGTLIYLHLSTLLFGLLYGVFAAAPELWVGLIYGPRWLDGAVYLPPFCMAAVSFGVSSAANAVLTSGGTAGSSAVSQVVTALLLAVLVWALVSSSVLWAAWAVATVYLLRALLLAWLSLRRVGERGSTLLPTVVLPLLLALVQVGVSQALTHALASLGLGAGSASLAGLCGGLAAIVLLLVALRRVLLPPASLAWLAEASGKLRRRLERSSP</sequence>
<evidence type="ECO:0000256" key="2">
    <source>
        <dbReference type="ARBA" id="ARBA00007430"/>
    </source>
</evidence>
<evidence type="ECO:0008006" key="10">
    <source>
        <dbReference type="Google" id="ProtNLM"/>
    </source>
</evidence>
<comment type="caution">
    <text evidence="8">The sequence shown here is derived from an EMBL/GenBank/DDBJ whole genome shotgun (WGS) entry which is preliminary data.</text>
</comment>
<keyword evidence="6 7" id="KW-0472">Membrane</keyword>
<reference evidence="8" key="1">
    <citation type="submission" date="2019-02" db="EMBL/GenBank/DDBJ databases">
        <title>Draft genome of the type strain Pelomonas aquatica CCUG 52575T.</title>
        <authorList>
            <person name="Gomila M."/>
            <person name="Lalucat J."/>
        </authorList>
    </citation>
    <scope>NUCLEOTIDE SEQUENCE</scope>
    <source>
        <strain evidence="8">CCUG 52575</strain>
    </source>
</reference>
<evidence type="ECO:0000313" key="9">
    <source>
        <dbReference type="Proteomes" id="UP001152766"/>
    </source>
</evidence>
<keyword evidence="5 7" id="KW-1133">Transmembrane helix</keyword>
<keyword evidence="9" id="KW-1185">Reference proteome</keyword>
<proteinExistence type="inferred from homology"/>
<organism evidence="8 9">
    <name type="scientific">Pelomonas aquatica</name>
    <dbReference type="NCBI Taxonomy" id="431058"/>
    <lineage>
        <taxon>Bacteria</taxon>
        <taxon>Pseudomonadati</taxon>
        <taxon>Pseudomonadota</taxon>
        <taxon>Betaproteobacteria</taxon>
        <taxon>Burkholderiales</taxon>
        <taxon>Sphaerotilaceae</taxon>
        <taxon>Roseateles</taxon>
    </lineage>
</organism>
<keyword evidence="3" id="KW-1003">Cell membrane</keyword>
<feature type="transmembrane region" description="Helical" evidence="7">
    <location>
        <begin position="179"/>
        <end position="199"/>
    </location>
</feature>
<dbReference type="Proteomes" id="UP001152766">
    <property type="component" value="Unassembled WGS sequence"/>
</dbReference>
<evidence type="ECO:0000256" key="3">
    <source>
        <dbReference type="ARBA" id="ARBA00022475"/>
    </source>
</evidence>
<feature type="transmembrane region" description="Helical" evidence="7">
    <location>
        <begin position="449"/>
        <end position="470"/>
    </location>
</feature>
<dbReference type="InterPro" id="IPR050833">
    <property type="entry name" value="Poly_Biosynth_Transport"/>
</dbReference>
<accession>A0A9X4LCN8</accession>
<feature type="transmembrane region" description="Helical" evidence="7">
    <location>
        <begin position="119"/>
        <end position="141"/>
    </location>
</feature>
<feature type="transmembrane region" description="Helical" evidence="7">
    <location>
        <begin position="416"/>
        <end position="437"/>
    </location>
</feature>
<feature type="transmembrane region" description="Helical" evidence="7">
    <location>
        <begin position="153"/>
        <end position="173"/>
    </location>
</feature>
<feature type="transmembrane region" description="Helical" evidence="7">
    <location>
        <begin position="84"/>
        <end position="107"/>
    </location>
</feature>
<evidence type="ECO:0000256" key="5">
    <source>
        <dbReference type="ARBA" id="ARBA00022989"/>
    </source>
</evidence>
<feature type="transmembrane region" description="Helical" evidence="7">
    <location>
        <begin position="385"/>
        <end position="404"/>
    </location>
</feature>
<keyword evidence="4 7" id="KW-0812">Transmembrane</keyword>
<dbReference type="GO" id="GO:0005886">
    <property type="term" value="C:plasma membrane"/>
    <property type="evidence" value="ECO:0007669"/>
    <property type="project" value="UniProtKB-SubCell"/>
</dbReference>
<name>A0A9X4LCN8_9BURK</name>
<dbReference type="PANTHER" id="PTHR30250">
    <property type="entry name" value="PST FAMILY PREDICTED COLANIC ACID TRANSPORTER"/>
    <property type="match status" value="1"/>
</dbReference>
<evidence type="ECO:0000256" key="6">
    <source>
        <dbReference type="ARBA" id="ARBA00023136"/>
    </source>
</evidence>
<feature type="transmembrane region" description="Helical" evidence="7">
    <location>
        <begin position="331"/>
        <end position="351"/>
    </location>
</feature>
<comment type="subcellular location">
    <subcellularLocation>
        <location evidence="1">Cell membrane</location>
        <topology evidence="1">Multi-pass membrane protein</topology>
    </subcellularLocation>
</comment>
<feature type="transmembrane region" description="Helical" evidence="7">
    <location>
        <begin position="47"/>
        <end position="72"/>
    </location>
</feature>
<protein>
    <recommendedName>
        <fullName evidence="10">Polysaccharide biosynthesis protein C-terminal domain-containing protein</fullName>
    </recommendedName>
</protein>
<feature type="transmembrane region" description="Helical" evidence="7">
    <location>
        <begin position="291"/>
        <end position="311"/>
    </location>
</feature>
<dbReference type="EMBL" id="SGUG01000003">
    <property type="protein sequence ID" value="MDG0861436.1"/>
    <property type="molecule type" value="Genomic_DNA"/>
</dbReference>
<comment type="similarity">
    <text evidence="2">Belongs to the polysaccharide synthase family.</text>
</comment>
<dbReference type="AlphaFoldDB" id="A0A9X4LCN8"/>
<evidence type="ECO:0000256" key="4">
    <source>
        <dbReference type="ARBA" id="ARBA00022692"/>
    </source>
</evidence>
<feature type="transmembrane region" description="Helical" evidence="7">
    <location>
        <begin position="358"/>
        <end position="379"/>
    </location>
</feature>
<dbReference type="RefSeq" id="WP_277583783.1">
    <property type="nucleotide sequence ID" value="NZ_SGUG01000003.1"/>
</dbReference>
<dbReference type="PANTHER" id="PTHR30250:SF10">
    <property type="entry name" value="LIPOPOLYSACCHARIDE BIOSYNTHESIS PROTEIN WZXC"/>
    <property type="match status" value="1"/>
</dbReference>
<evidence type="ECO:0000313" key="8">
    <source>
        <dbReference type="EMBL" id="MDG0861436.1"/>
    </source>
</evidence>
<gene>
    <name evidence="8" type="ORF">EXJ73_02970</name>
</gene>
<evidence type="ECO:0000256" key="1">
    <source>
        <dbReference type="ARBA" id="ARBA00004651"/>
    </source>
</evidence>